<dbReference type="InterPro" id="IPR008687">
    <property type="entry name" value="MobC"/>
</dbReference>
<dbReference type="EMBL" id="JARBHI010000018">
    <property type="protein sequence ID" value="MDE1656920.1"/>
    <property type="molecule type" value="Genomic_DNA"/>
</dbReference>
<evidence type="ECO:0000259" key="2">
    <source>
        <dbReference type="Pfam" id="PF05713"/>
    </source>
</evidence>
<feature type="region of interest" description="Disordered" evidence="1">
    <location>
        <begin position="1"/>
        <end position="24"/>
    </location>
</feature>
<dbReference type="Pfam" id="PF05713">
    <property type="entry name" value="MobC"/>
    <property type="match status" value="1"/>
</dbReference>
<proteinExistence type="predicted"/>
<evidence type="ECO:0000256" key="1">
    <source>
        <dbReference type="SAM" id="MobiDB-lite"/>
    </source>
</evidence>
<protein>
    <submittedName>
        <fullName evidence="3">MobC family plasmid mobilization relaxosome protein</fullName>
    </submittedName>
</protein>
<dbReference type="Proteomes" id="UP001219297">
    <property type="component" value="Unassembled WGS sequence"/>
</dbReference>
<name>A0ABT5V7L7_9ACTO</name>
<reference evidence="3 4" key="1">
    <citation type="submission" date="2023-02" db="EMBL/GenBank/DDBJ databases">
        <title>Defining the Infant Male Urobiome and Moving Towards Mechanisms in Urobiome Research.</title>
        <authorList>
            <person name="Reasoner S."/>
            <person name="Flores V."/>
            <person name="Van Horn G."/>
            <person name="Morales G."/>
            <person name="Peard L."/>
            <person name="Abelson B."/>
            <person name="Manuel C."/>
            <person name="Lee J."/>
            <person name="Baker B."/>
            <person name="Williams T."/>
            <person name="Schmitz J."/>
            <person name="Clayton D."/>
            <person name="Hadjifrangiskou M."/>
        </authorList>
    </citation>
    <scope>NUCLEOTIDE SEQUENCE [LARGE SCALE GENOMIC DNA]</scope>
    <source>
        <strain evidence="3 4">AS1053</strain>
    </source>
</reference>
<keyword evidence="4" id="KW-1185">Reference proteome</keyword>
<dbReference type="RefSeq" id="WP_274733742.1">
    <property type="nucleotide sequence ID" value="NZ_JARBHF010000013.1"/>
</dbReference>
<feature type="domain" description="Bacterial mobilisation" evidence="2">
    <location>
        <begin position="83"/>
        <end position="122"/>
    </location>
</feature>
<evidence type="ECO:0000313" key="3">
    <source>
        <dbReference type="EMBL" id="MDE1656920.1"/>
    </source>
</evidence>
<evidence type="ECO:0000313" key="4">
    <source>
        <dbReference type="Proteomes" id="UP001219297"/>
    </source>
</evidence>
<accession>A0ABT5V7L7</accession>
<sequence length="134" mass="15256">MASNTESVRAPITYASTAPKDDPRRSFHLKLKHSQYEELKMKAAGERVSMSDYLVRFGLGRKVEQVSAGEIREVLAELRKLRRQIQGEATNINQIAHWANSEQSFPVEAREVAAQLRSQVNQINLLRIKLVELL</sequence>
<gene>
    <name evidence="3" type="ORF">PWJ81_07545</name>
</gene>
<comment type="caution">
    <text evidence="3">The sequence shown here is derived from an EMBL/GenBank/DDBJ whole genome shotgun (WGS) entry which is preliminary data.</text>
</comment>
<dbReference type="GeneID" id="83608864"/>
<organism evidence="3 4">
    <name type="scientific">Actinotignum sanguinis</name>
    <dbReference type="NCBI Taxonomy" id="1445614"/>
    <lineage>
        <taxon>Bacteria</taxon>
        <taxon>Bacillati</taxon>
        <taxon>Actinomycetota</taxon>
        <taxon>Actinomycetes</taxon>
        <taxon>Actinomycetales</taxon>
        <taxon>Actinomycetaceae</taxon>
        <taxon>Actinotignum</taxon>
    </lineage>
</organism>